<feature type="compositionally biased region" description="Low complexity" evidence="1">
    <location>
        <begin position="103"/>
        <end position="112"/>
    </location>
</feature>
<comment type="caution">
    <text evidence="2">The sequence shown here is derived from an EMBL/GenBank/DDBJ whole genome shotgun (WGS) entry which is preliminary data.</text>
</comment>
<evidence type="ECO:0000256" key="1">
    <source>
        <dbReference type="SAM" id="MobiDB-lite"/>
    </source>
</evidence>
<organism evidence="2 3">
    <name type="scientific">Cutaneotrichosporon spelunceum</name>
    <dbReference type="NCBI Taxonomy" id="1672016"/>
    <lineage>
        <taxon>Eukaryota</taxon>
        <taxon>Fungi</taxon>
        <taxon>Dikarya</taxon>
        <taxon>Basidiomycota</taxon>
        <taxon>Agaricomycotina</taxon>
        <taxon>Tremellomycetes</taxon>
        <taxon>Trichosporonales</taxon>
        <taxon>Trichosporonaceae</taxon>
        <taxon>Cutaneotrichosporon</taxon>
    </lineage>
</organism>
<reference evidence="2" key="1">
    <citation type="journal article" date="2023" name="BMC Genomics">
        <title>Chromosome-level genome assemblies of Cutaneotrichosporon spp. (Trichosporonales, Basidiomycota) reveal imbalanced evolution between nucleotide sequences and chromosome synteny.</title>
        <authorList>
            <person name="Kobayashi Y."/>
            <person name="Kayamori A."/>
            <person name="Aoki K."/>
            <person name="Shiwa Y."/>
            <person name="Matsutani M."/>
            <person name="Fujita N."/>
            <person name="Sugita T."/>
            <person name="Iwasaki W."/>
            <person name="Tanaka N."/>
            <person name="Takashima M."/>
        </authorList>
    </citation>
    <scope>NUCLEOTIDE SEQUENCE</scope>
    <source>
        <strain evidence="2">HIS016</strain>
    </source>
</reference>
<dbReference type="Proteomes" id="UP001222932">
    <property type="component" value="Unassembled WGS sequence"/>
</dbReference>
<dbReference type="EMBL" id="BTCM01000002">
    <property type="protein sequence ID" value="GMK55685.1"/>
    <property type="molecule type" value="Genomic_DNA"/>
</dbReference>
<sequence length="248" mass="27046">MTTSTLFTIPRAIALTGLAYAVYETRRLVARYPIQQGSSALAQWPDGVGAPYEVCTRTRLPAGADPRETFVTAFYATWTLRVEDFLYRNFMRGMVIEPPPLPAAEDAPQAPESEFESASARPLSTPCTPPPTPVPVGTASADVPAYASGLFPVIGRSAESTMVWWGSVKGAGGAQLLTCTRVPGSETDVTVSFACAETNFLKEGSVDGWIGTKFHRMYMRYLLDRAAVRMDKWATADSRQYTTEKLVL</sequence>
<evidence type="ECO:0000313" key="3">
    <source>
        <dbReference type="Proteomes" id="UP001222932"/>
    </source>
</evidence>
<feature type="region of interest" description="Disordered" evidence="1">
    <location>
        <begin position="101"/>
        <end position="136"/>
    </location>
</feature>
<keyword evidence="3" id="KW-1185">Reference proteome</keyword>
<accession>A0AAD3YA60</accession>
<reference evidence="2" key="2">
    <citation type="submission" date="2023-06" db="EMBL/GenBank/DDBJ databases">
        <authorList>
            <person name="Kobayashi Y."/>
            <person name="Kayamori A."/>
            <person name="Aoki K."/>
            <person name="Shiwa Y."/>
            <person name="Fujita N."/>
            <person name="Sugita T."/>
            <person name="Iwasaki W."/>
            <person name="Tanaka N."/>
            <person name="Takashima M."/>
        </authorList>
    </citation>
    <scope>NUCLEOTIDE SEQUENCE</scope>
    <source>
        <strain evidence="2">HIS016</strain>
    </source>
</reference>
<proteinExistence type="predicted"/>
<gene>
    <name evidence="2" type="ORF">CspeluHIS016_0207410</name>
</gene>
<evidence type="ECO:0000313" key="2">
    <source>
        <dbReference type="EMBL" id="GMK55685.1"/>
    </source>
</evidence>
<name>A0AAD3YA60_9TREE</name>
<protein>
    <submittedName>
        <fullName evidence="2">Uncharacterized protein</fullName>
    </submittedName>
</protein>
<dbReference type="AlphaFoldDB" id="A0AAD3YA60"/>